<sequence>MMAAAILSDNKLMLRLNPLVWKLLGEDRVTWADYAEVDHTQHRLLEYYVNALEWGLMDDEEFVQDTLQDLLQSNFLAMAGLTVKDFDECRSATDCLSLLQEMHLHQFAHQVRAIRDGILEIVPIECLYLLTWKELELAVCGDVEIPVADIRKDAEFEGEVSSNIKEWLWAALEEFSAEERSLFLRFTTGQGRLPVKIKVNSNGENSSRLPSSATCFNTVKLPAYTSYENLRDKLRMAIYHPEMEMA</sequence>
<dbReference type="InterPro" id="IPR042469">
    <property type="entry name" value="HECTD3"/>
</dbReference>
<dbReference type="PANTHER" id="PTHR46654:SF1">
    <property type="entry name" value="E3 UBIQUITIN-PROTEIN LIGASE HECTD3"/>
    <property type="match status" value="1"/>
</dbReference>
<feature type="domain" description="HECT" evidence="3">
    <location>
        <begin position="1"/>
        <end position="246"/>
    </location>
</feature>
<evidence type="ECO:0000256" key="2">
    <source>
        <dbReference type="PROSITE-ProRule" id="PRU00104"/>
    </source>
</evidence>
<proteinExistence type="predicted"/>
<organism evidence="4 5">
    <name type="scientific">Cymbomonas tetramitiformis</name>
    <dbReference type="NCBI Taxonomy" id="36881"/>
    <lineage>
        <taxon>Eukaryota</taxon>
        <taxon>Viridiplantae</taxon>
        <taxon>Chlorophyta</taxon>
        <taxon>Pyramimonadophyceae</taxon>
        <taxon>Pyramimonadales</taxon>
        <taxon>Pyramimonadaceae</taxon>
        <taxon>Cymbomonas</taxon>
    </lineage>
</organism>
<dbReference type="InterPro" id="IPR000569">
    <property type="entry name" value="HECT_dom"/>
</dbReference>
<evidence type="ECO:0000313" key="4">
    <source>
        <dbReference type="EMBL" id="KAK3265481.1"/>
    </source>
</evidence>
<accession>A0AAE0FSZ0</accession>
<evidence type="ECO:0000256" key="1">
    <source>
        <dbReference type="ARBA" id="ARBA00022786"/>
    </source>
</evidence>
<dbReference type="Pfam" id="PF00632">
    <property type="entry name" value="HECT"/>
    <property type="match status" value="1"/>
</dbReference>
<keyword evidence="1 2" id="KW-0833">Ubl conjugation pathway</keyword>
<reference evidence="4 5" key="1">
    <citation type="journal article" date="2015" name="Genome Biol. Evol.">
        <title>Comparative Genomics of a Bacterivorous Green Alga Reveals Evolutionary Causalities and Consequences of Phago-Mixotrophic Mode of Nutrition.</title>
        <authorList>
            <person name="Burns J.A."/>
            <person name="Paasch A."/>
            <person name="Narechania A."/>
            <person name="Kim E."/>
        </authorList>
    </citation>
    <scope>NUCLEOTIDE SEQUENCE [LARGE SCALE GENOMIC DNA]</scope>
    <source>
        <strain evidence="4 5">PLY_AMNH</strain>
    </source>
</reference>
<dbReference type="PANTHER" id="PTHR46654">
    <property type="entry name" value="E3 UBIQUITIN-PROTEIN LIGASE HECTD3"/>
    <property type="match status" value="1"/>
</dbReference>
<protein>
    <recommendedName>
        <fullName evidence="3">HECT domain-containing protein</fullName>
    </recommendedName>
</protein>
<dbReference type="AlphaFoldDB" id="A0AAE0FSZ0"/>
<dbReference type="PROSITE" id="PS50237">
    <property type="entry name" value="HECT"/>
    <property type="match status" value="1"/>
</dbReference>
<dbReference type="Proteomes" id="UP001190700">
    <property type="component" value="Unassembled WGS sequence"/>
</dbReference>
<dbReference type="SMART" id="SM00119">
    <property type="entry name" value="HECTc"/>
    <property type="match status" value="1"/>
</dbReference>
<dbReference type="InterPro" id="IPR035983">
    <property type="entry name" value="Hect_E3_ubiquitin_ligase"/>
</dbReference>
<comment type="caution">
    <text evidence="4">The sequence shown here is derived from an EMBL/GenBank/DDBJ whole genome shotgun (WGS) entry which is preliminary data.</text>
</comment>
<evidence type="ECO:0000259" key="3">
    <source>
        <dbReference type="PROSITE" id="PS50237"/>
    </source>
</evidence>
<dbReference type="EMBL" id="LGRX02013891">
    <property type="protein sequence ID" value="KAK3265481.1"/>
    <property type="molecule type" value="Genomic_DNA"/>
</dbReference>
<keyword evidence="5" id="KW-1185">Reference proteome</keyword>
<dbReference type="GO" id="GO:0004842">
    <property type="term" value="F:ubiquitin-protein transferase activity"/>
    <property type="evidence" value="ECO:0007669"/>
    <property type="project" value="InterPro"/>
</dbReference>
<dbReference type="SUPFAM" id="SSF56204">
    <property type="entry name" value="Hect, E3 ligase catalytic domain"/>
    <property type="match status" value="1"/>
</dbReference>
<name>A0AAE0FSZ0_9CHLO</name>
<dbReference type="Gene3D" id="3.30.2410.10">
    <property type="entry name" value="Hect, E3 ligase catalytic domain"/>
    <property type="match status" value="1"/>
</dbReference>
<feature type="active site" description="Glycyl thioester intermediate" evidence="2">
    <location>
        <position position="215"/>
    </location>
</feature>
<gene>
    <name evidence="4" type="ORF">CYMTET_25839</name>
</gene>
<evidence type="ECO:0000313" key="5">
    <source>
        <dbReference type="Proteomes" id="UP001190700"/>
    </source>
</evidence>